<feature type="region of interest" description="Disordered" evidence="2">
    <location>
        <begin position="1"/>
        <end position="31"/>
    </location>
</feature>
<gene>
    <name evidence="3" type="ORF">PGLA2088_LOCUS26422</name>
</gene>
<feature type="region of interest" description="Disordered" evidence="2">
    <location>
        <begin position="214"/>
        <end position="233"/>
    </location>
</feature>
<dbReference type="AlphaFoldDB" id="A0A813JTZ8"/>
<evidence type="ECO:0000256" key="2">
    <source>
        <dbReference type="SAM" id="MobiDB-lite"/>
    </source>
</evidence>
<protein>
    <submittedName>
        <fullName evidence="3">Uncharacterized protein</fullName>
    </submittedName>
</protein>
<feature type="compositionally biased region" description="Low complexity" evidence="2">
    <location>
        <begin position="319"/>
        <end position="335"/>
    </location>
</feature>
<reference evidence="3" key="1">
    <citation type="submission" date="2021-02" db="EMBL/GenBank/DDBJ databases">
        <authorList>
            <person name="Dougan E. K."/>
            <person name="Rhodes N."/>
            <person name="Thang M."/>
            <person name="Chan C."/>
        </authorList>
    </citation>
    <scope>NUCLEOTIDE SEQUENCE</scope>
</reference>
<keyword evidence="1" id="KW-0175">Coiled coil</keyword>
<evidence type="ECO:0000313" key="3">
    <source>
        <dbReference type="EMBL" id="CAE8689319.1"/>
    </source>
</evidence>
<feature type="coiled-coil region" evidence="1">
    <location>
        <begin position="43"/>
        <end position="95"/>
    </location>
</feature>
<proteinExistence type="predicted"/>
<evidence type="ECO:0000256" key="1">
    <source>
        <dbReference type="SAM" id="Coils"/>
    </source>
</evidence>
<organism evidence="3 4">
    <name type="scientific">Polarella glacialis</name>
    <name type="common">Dinoflagellate</name>
    <dbReference type="NCBI Taxonomy" id="89957"/>
    <lineage>
        <taxon>Eukaryota</taxon>
        <taxon>Sar</taxon>
        <taxon>Alveolata</taxon>
        <taxon>Dinophyceae</taxon>
        <taxon>Suessiales</taxon>
        <taxon>Suessiaceae</taxon>
        <taxon>Polarella</taxon>
    </lineage>
</organism>
<evidence type="ECO:0000313" key="4">
    <source>
        <dbReference type="Proteomes" id="UP000626109"/>
    </source>
</evidence>
<feature type="region of interest" description="Disordered" evidence="2">
    <location>
        <begin position="313"/>
        <end position="335"/>
    </location>
</feature>
<dbReference type="Proteomes" id="UP000626109">
    <property type="component" value="Unassembled WGS sequence"/>
</dbReference>
<accession>A0A813JTZ8</accession>
<name>A0A813JTZ8_POLGL</name>
<feature type="region of interest" description="Disordered" evidence="2">
    <location>
        <begin position="240"/>
        <end position="276"/>
    </location>
</feature>
<dbReference type="EMBL" id="CAJNNW010027057">
    <property type="protein sequence ID" value="CAE8689319.1"/>
    <property type="molecule type" value="Genomic_DNA"/>
</dbReference>
<comment type="caution">
    <text evidence="3">The sequence shown here is derived from an EMBL/GenBank/DDBJ whole genome shotgun (WGS) entry which is preliminary data.</text>
</comment>
<sequence length="335" mass="37570">MSWMFGPGQTVPAEAAEHAASSSRSSSKGKPTGDVYDLLECMRQNIQDEMIILQRTLEETREASEREVAELRKDLEQVTQDCSKTQQVAAKLQKDLSDLKKHTLAHQASHTPKSVSAAEENFVLRSEVEEAVQFCRQEVQEEVQRSMISIQLHEDRMKAAMESVVHMEKDVRILDMRLVVQAVSSSVFCLNSSDMDMKERHACLRVLQKKERHLKRHLDKEPSMSHRTPLNSLELFEGTTSVSVDDRSPSSLSPPPRETTEASDLVPPVASKVDPPLVPELETAEGNRELSAQLAASEDERRRLRAELLALHEERSAKEVPAAEVAPDAVILEHL</sequence>